<organism evidence="11 12">
    <name type="scientific">Inquilinus limosus MP06</name>
    <dbReference type="NCBI Taxonomy" id="1398085"/>
    <lineage>
        <taxon>Bacteria</taxon>
        <taxon>Pseudomonadati</taxon>
        <taxon>Pseudomonadota</taxon>
        <taxon>Alphaproteobacteria</taxon>
        <taxon>Rhodospirillales</taxon>
        <taxon>Rhodospirillaceae</taxon>
        <taxon>Inquilinus</taxon>
    </lineage>
</organism>
<comment type="caution">
    <text evidence="11">The sequence shown here is derived from an EMBL/GenBank/DDBJ whole genome shotgun (WGS) entry which is preliminary data.</text>
</comment>
<dbReference type="GO" id="GO:0034707">
    <property type="term" value="C:chloride channel complex"/>
    <property type="evidence" value="ECO:0007669"/>
    <property type="project" value="UniProtKB-KW"/>
</dbReference>
<evidence type="ECO:0000313" key="11">
    <source>
        <dbReference type="EMBL" id="KGM31048.1"/>
    </source>
</evidence>
<dbReference type="Gene3D" id="1.10.3080.10">
    <property type="entry name" value="Clc chloride channel"/>
    <property type="match status" value="1"/>
</dbReference>
<protein>
    <recommendedName>
        <fullName evidence="13">Chloride channel protein</fullName>
    </recommendedName>
</protein>
<keyword evidence="5" id="KW-0406">Ion transport</keyword>
<gene>
    <name evidence="11" type="ORF">P409_29460</name>
</gene>
<evidence type="ECO:0000256" key="10">
    <source>
        <dbReference type="SAM" id="Phobius"/>
    </source>
</evidence>
<dbReference type="SUPFAM" id="SSF81340">
    <property type="entry name" value="Clc chloride channel"/>
    <property type="match status" value="1"/>
</dbReference>
<proteinExistence type="predicted"/>
<evidence type="ECO:0000256" key="5">
    <source>
        <dbReference type="ARBA" id="ARBA00023065"/>
    </source>
</evidence>
<dbReference type="PANTHER" id="PTHR43427">
    <property type="entry name" value="CHLORIDE CHANNEL PROTEIN CLC-E"/>
    <property type="match status" value="1"/>
</dbReference>
<keyword evidence="9" id="KW-0407">Ion channel</keyword>
<keyword evidence="3 10" id="KW-0812">Transmembrane</keyword>
<feature type="non-terminal residue" evidence="11">
    <location>
        <position position="1"/>
    </location>
</feature>
<name>A0A0A0CZP2_9PROT</name>
<evidence type="ECO:0000256" key="6">
    <source>
        <dbReference type="ARBA" id="ARBA00023136"/>
    </source>
</evidence>
<evidence type="ECO:0000313" key="12">
    <source>
        <dbReference type="Proteomes" id="UP000029995"/>
    </source>
</evidence>
<reference evidence="11 12" key="1">
    <citation type="submission" date="2014-01" db="EMBL/GenBank/DDBJ databases">
        <title>Genome sequence determination for a cystic fibrosis isolate, Inquilinus limosus.</title>
        <authorList>
            <person name="Pino M."/>
            <person name="Di Conza J."/>
            <person name="Gutkind G."/>
        </authorList>
    </citation>
    <scope>NUCLEOTIDE SEQUENCE [LARGE SCALE GENOMIC DNA]</scope>
    <source>
        <strain evidence="11 12">MP06</strain>
    </source>
</reference>
<dbReference type="Proteomes" id="UP000029995">
    <property type="component" value="Unassembled WGS sequence"/>
</dbReference>
<comment type="subcellular location">
    <subcellularLocation>
        <location evidence="1">Membrane</location>
        <topology evidence="1">Multi-pass membrane protein</topology>
    </subcellularLocation>
</comment>
<feature type="transmembrane region" description="Helical" evidence="10">
    <location>
        <begin position="6"/>
        <end position="28"/>
    </location>
</feature>
<feature type="transmembrane region" description="Helical" evidence="10">
    <location>
        <begin position="35"/>
        <end position="59"/>
    </location>
</feature>
<evidence type="ECO:0000256" key="2">
    <source>
        <dbReference type="ARBA" id="ARBA00022448"/>
    </source>
</evidence>
<evidence type="ECO:0000256" key="4">
    <source>
        <dbReference type="ARBA" id="ARBA00022989"/>
    </source>
</evidence>
<evidence type="ECO:0000256" key="8">
    <source>
        <dbReference type="ARBA" id="ARBA00023214"/>
    </source>
</evidence>
<dbReference type="InterPro" id="IPR001807">
    <property type="entry name" value="ClC"/>
</dbReference>
<dbReference type="InterPro" id="IPR050368">
    <property type="entry name" value="ClC-type_chloride_channel"/>
</dbReference>
<keyword evidence="8" id="KW-0868">Chloride</keyword>
<evidence type="ECO:0000256" key="1">
    <source>
        <dbReference type="ARBA" id="ARBA00004141"/>
    </source>
</evidence>
<evidence type="ECO:0000256" key="7">
    <source>
        <dbReference type="ARBA" id="ARBA00023173"/>
    </source>
</evidence>
<keyword evidence="7" id="KW-0869">Chloride channel</keyword>
<dbReference type="Pfam" id="PF00654">
    <property type="entry name" value="Voltage_CLC"/>
    <property type="match status" value="1"/>
</dbReference>
<sequence length="110" mass="11171">SAGIPGGLFAPSLSVGAGFGAIFAPLVGPDLVPSLMLVGMAAYLTGVTHSPVTALVLLAEMTGESRGLAILIPSVGLAWLGSRLVLRHGLYHLLAERILARAGWNPSATT</sequence>
<evidence type="ECO:0000256" key="3">
    <source>
        <dbReference type="ARBA" id="ARBA00022692"/>
    </source>
</evidence>
<keyword evidence="2" id="KW-0813">Transport</keyword>
<evidence type="ECO:0000256" key="9">
    <source>
        <dbReference type="ARBA" id="ARBA00023303"/>
    </source>
</evidence>
<dbReference type="AlphaFoldDB" id="A0A0A0CZP2"/>
<keyword evidence="6 10" id="KW-0472">Membrane</keyword>
<dbReference type="PANTHER" id="PTHR43427:SF6">
    <property type="entry name" value="CHLORIDE CHANNEL PROTEIN CLC-E"/>
    <property type="match status" value="1"/>
</dbReference>
<evidence type="ECO:0008006" key="13">
    <source>
        <dbReference type="Google" id="ProtNLM"/>
    </source>
</evidence>
<dbReference type="RefSeq" id="WP_034846815.1">
    <property type="nucleotide sequence ID" value="NZ_JANX01000614.1"/>
</dbReference>
<keyword evidence="4 10" id="KW-1133">Transmembrane helix</keyword>
<dbReference type="EMBL" id="JANX01000614">
    <property type="protein sequence ID" value="KGM31048.1"/>
    <property type="molecule type" value="Genomic_DNA"/>
</dbReference>
<dbReference type="GO" id="GO:0005254">
    <property type="term" value="F:chloride channel activity"/>
    <property type="evidence" value="ECO:0007669"/>
    <property type="project" value="UniProtKB-KW"/>
</dbReference>
<accession>A0A0A0CZP2</accession>
<dbReference type="InterPro" id="IPR014743">
    <property type="entry name" value="Cl-channel_core"/>
</dbReference>